<dbReference type="SUPFAM" id="SSF47353">
    <property type="entry name" value="Retrovirus capsid dimerization domain-like"/>
    <property type="match status" value="1"/>
</dbReference>
<organism evidence="9 10">
    <name type="scientific">Zosterops borbonicus</name>
    <dbReference type="NCBI Taxonomy" id="364589"/>
    <lineage>
        <taxon>Eukaryota</taxon>
        <taxon>Metazoa</taxon>
        <taxon>Chordata</taxon>
        <taxon>Craniata</taxon>
        <taxon>Vertebrata</taxon>
        <taxon>Euteleostomi</taxon>
        <taxon>Archelosauria</taxon>
        <taxon>Archosauria</taxon>
        <taxon>Dinosauria</taxon>
        <taxon>Saurischia</taxon>
        <taxon>Theropoda</taxon>
        <taxon>Coelurosauria</taxon>
        <taxon>Aves</taxon>
        <taxon>Neognathae</taxon>
        <taxon>Neoaves</taxon>
        <taxon>Telluraves</taxon>
        <taxon>Australaves</taxon>
        <taxon>Passeriformes</taxon>
        <taxon>Sylvioidea</taxon>
        <taxon>Zosteropidae</taxon>
        <taxon>Zosterops</taxon>
    </lineage>
</organism>
<evidence type="ECO:0000256" key="4">
    <source>
        <dbReference type="ARBA" id="ARBA00022759"/>
    </source>
</evidence>
<keyword evidence="7" id="KW-0472">Membrane</keyword>
<keyword evidence="3" id="KW-0540">Nuclease</keyword>
<keyword evidence="5" id="KW-0378">Hydrolase</keyword>
<evidence type="ECO:0000256" key="6">
    <source>
        <dbReference type="ARBA" id="ARBA00022918"/>
    </source>
</evidence>
<evidence type="ECO:0000313" key="10">
    <source>
        <dbReference type="Proteomes" id="UP000796761"/>
    </source>
</evidence>
<dbReference type="Gene3D" id="1.10.287.210">
    <property type="match status" value="1"/>
</dbReference>
<dbReference type="SUPFAM" id="SSF53098">
    <property type="entry name" value="Ribonuclease H-like"/>
    <property type="match status" value="1"/>
</dbReference>
<evidence type="ECO:0000256" key="1">
    <source>
        <dbReference type="ARBA" id="ARBA00022679"/>
    </source>
</evidence>
<dbReference type="OrthoDB" id="9395371at2759"/>
<dbReference type="GO" id="GO:0003964">
    <property type="term" value="F:RNA-directed DNA polymerase activity"/>
    <property type="evidence" value="ECO:0007669"/>
    <property type="project" value="UniProtKB-KW"/>
</dbReference>
<sequence>MTPQEIIAAVICKGRSRLCFLAGCDFLCIYAPLATAEELEFLLQHNDNLQFSLDSYPGKLSIHYPSHKLFKTNFNLIPKFVRSKIPLEAVTVFTDGSGSSHKSVMTWKDPQTQKWESDVCVVEGSPQIAELAAVVRAFEKFKDQPFNLVTDLAYVAGVAMRAEHSCLKNVSNRNLYSLLSKLVFLISHRKQPFHIMHVRSRTDLPGAIVEGNRRADALAMAAQTPNLPDIFQPLLAEVAKLGIKVFNNMRPSGPVESYLDVFQGPQESFLQFVERLTVAVERQEEDELAREKLQANLTSAALSDLLKDEEITRQATLQNRAAIDYLLLLHHHTCEEFEGLCSFNLSSRAENVRSSIKRIQDMVHEIKQESKDWFDRLFGNWGLSDWVNSAVKTGLLILLLLLIIGIAFGLIKRFTQKAITAATSTLSVNVWASSPPIEEIEMQHLPPLEEDDMDPEDFIPEAEEEVWPTDQDWFKEVYPPTRYY</sequence>
<comment type="caution">
    <text evidence="9">The sequence shown here is derived from an EMBL/GenBank/DDBJ whole genome shotgun (WGS) entry which is preliminary data.</text>
</comment>
<dbReference type="PROSITE" id="PS50879">
    <property type="entry name" value="RNASE_H_1"/>
    <property type="match status" value="1"/>
</dbReference>
<dbReference type="InterPro" id="IPR002156">
    <property type="entry name" value="RNaseH_domain"/>
</dbReference>
<dbReference type="Gene3D" id="3.30.420.10">
    <property type="entry name" value="Ribonuclease H-like superfamily/Ribonuclease H"/>
    <property type="match status" value="1"/>
</dbReference>
<protein>
    <recommendedName>
        <fullName evidence="8">RNase H type-1 domain-containing protein</fullName>
    </recommendedName>
</protein>
<evidence type="ECO:0000256" key="5">
    <source>
        <dbReference type="ARBA" id="ARBA00022801"/>
    </source>
</evidence>
<dbReference type="Pfam" id="PF00429">
    <property type="entry name" value="TLV_coat"/>
    <property type="match status" value="1"/>
</dbReference>
<dbReference type="PANTHER" id="PTHR41694:SF3">
    <property type="entry name" value="RNA-DIRECTED DNA POLYMERASE-RELATED"/>
    <property type="match status" value="1"/>
</dbReference>
<evidence type="ECO:0000256" key="7">
    <source>
        <dbReference type="SAM" id="Phobius"/>
    </source>
</evidence>
<evidence type="ECO:0000256" key="2">
    <source>
        <dbReference type="ARBA" id="ARBA00022695"/>
    </source>
</evidence>
<dbReference type="InterPro" id="IPR018154">
    <property type="entry name" value="TLV/ENV_coat_polyprotein"/>
</dbReference>
<dbReference type="GO" id="GO:0004523">
    <property type="term" value="F:RNA-DNA hybrid ribonuclease activity"/>
    <property type="evidence" value="ECO:0007669"/>
    <property type="project" value="InterPro"/>
</dbReference>
<accession>A0A8K1G7H0</accession>
<gene>
    <name evidence="9" type="ORF">HGM15179_014248</name>
</gene>
<dbReference type="AlphaFoldDB" id="A0A8K1G7H0"/>
<keyword evidence="2" id="KW-0548">Nucleotidyltransferase</keyword>
<keyword evidence="6" id="KW-0695">RNA-directed DNA polymerase</keyword>
<dbReference type="PANTHER" id="PTHR41694">
    <property type="entry name" value="ENDOGENOUS RETROVIRUS GROUP K MEMBER POL PROTEIN"/>
    <property type="match status" value="1"/>
</dbReference>
<keyword evidence="10" id="KW-1185">Reference proteome</keyword>
<evidence type="ECO:0000256" key="3">
    <source>
        <dbReference type="ARBA" id="ARBA00022722"/>
    </source>
</evidence>
<evidence type="ECO:0000313" key="9">
    <source>
        <dbReference type="EMBL" id="TRZ12864.1"/>
    </source>
</evidence>
<evidence type="ECO:0000259" key="8">
    <source>
        <dbReference type="PROSITE" id="PS50879"/>
    </source>
</evidence>
<feature type="domain" description="RNase H type-1" evidence="8">
    <location>
        <begin position="86"/>
        <end position="224"/>
    </location>
</feature>
<dbReference type="InterPro" id="IPR036397">
    <property type="entry name" value="RNaseH_sf"/>
</dbReference>
<dbReference type="Pfam" id="PF00075">
    <property type="entry name" value="RNase_H"/>
    <property type="match status" value="1"/>
</dbReference>
<dbReference type="GO" id="GO:0035613">
    <property type="term" value="F:RNA stem-loop binding"/>
    <property type="evidence" value="ECO:0007669"/>
    <property type="project" value="TreeGrafter"/>
</dbReference>
<keyword evidence="1" id="KW-0808">Transferase</keyword>
<reference evidence="9" key="1">
    <citation type="submission" date="2019-04" db="EMBL/GenBank/DDBJ databases">
        <title>Genome assembly of Zosterops borbonicus 15179.</title>
        <authorList>
            <person name="Leroy T."/>
            <person name="Anselmetti Y."/>
            <person name="Tilak M.-K."/>
            <person name="Nabholz B."/>
        </authorList>
    </citation>
    <scope>NUCLEOTIDE SEQUENCE</scope>
    <source>
        <strain evidence="9">HGM_15179</strain>
        <tissue evidence="9">Muscle</tissue>
    </source>
</reference>
<dbReference type="SUPFAM" id="SSF58069">
    <property type="entry name" value="Virus ectodomain"/>
    <property type="match status" value="1"/>
</dbReference>
<name>A0A8K1G7H0_9PASS</name>
<keyword evidence="4" id="KW-0255">Endonuclease</keyword>
<dbReference type="EMBL" id="SWJQ01000561">
    <property type="protein sequence ID" value="TRZ12864.1"/>
    <property type="molecule type" value="Genomic_DNA"/>
</dbReference>
<proteinExistence type="predicted"/>
<keyword evidence="7" id="KW-0812">Transmembrane</keyword>
<dbReference type="Proteomes" id="UP000796761">
    <property type="component" value="Unassembled WGS sequence"/>
</dbReference>
<keyword evidence="7" id="KW-1133">Transmembrane helix</keyword>
<feature type="transmembrane region" description="Helical" evidence="7">
    <location>
        <begin position="393"/>
        <end position="411"/>
    </location>
</feature>
<dbReference type="InterPro" id="IPR012337">
    <property type="entry name" value="RNaseH-like_sf"/>
</dbReference>